<dbReference type="AlphaFoldDB" id="A0A182JEH1"/>
<dbReference type="Pfam" id="PF04121">
    <property type="entry name" value="Nup84_Nup100"/>
    <property type="match status" value="1"/>
</dbReference>
<keyword evidence="3" id="KW-0509">mRNA transport</keyword>
<dbReference type="GO" id="GO:0031080">
    <property type="term" value="C:nuclear pore outer ring"/>
    <property type="evidence" value="ECO:0007669"/>
    <property type="project" value="TreeGrafter"/>
</dbReference>
<dbReference type="STRING" id="41427.A0A182JEH1"/>
<dbReference type="PANTHER" id="PTHR13003:SF2">
    <property type="entry name" value="NUCLEAR PORE COMPLEX PROTEIN NUP107"/>
    <property type="match status" value="1"/>
</dbReference>
<name>A0A182JEH1_ANOAO</name>
<comment type="subunit">
    <text evidence="9">Part of the nuclear pore complex (NPC).</text>
</comment>
<organism evidence="10">
    <name type="scientific">Anopheles atroparvus</name>
    <name type="common">European mosquito</name>
    <dbReference type="NCBI Taxonomy" id="41427"/>
    <lineage>
        <taxon>Eukaryota</taxon>
        <taxon>Metazoa</taxon>
        <taxon>Ecdysozoa</taxon>
        <taxon>Arthropoda</taxon>
        <taxon>Hexapoda</taxon>
        <taxon>Insecta</taxon>
        <taxon>Pterygota</taxon>
        <taxon>Neoptera</taxon>
        <taxon>Endopterygota</taxon>
        <taxon>Diptera</taxon>
        <taxon>Nematocera</taxon>
        <taxon>Culicoidea</taxon>
        <taxon>Culicidae</taxon>
        <taxon>Anophelinae</taxon>
        <taxon>Anopheles</taxon>
    </lineage>
</organism>
<evidence type="ECO:0000256" key="5">
    <source>
        <dbReference type="ARBA" id="ARBA00023010"/>
    </source>
</evidence>
<keyword evidence="7 9" id="KW-0472">Membrane</keyword>
<evidence type="ECO:0000256" key="8">
    <source>
        <dbReference type="ARBA" id="ARBA00023242"/>
    </source>
</evidence>
<sequence length="877" mass="101345">MDQLERTLQLLDESSVKSNRGLLRSKESFRTLQQQEQQLLYTSLDEPTLSGTLDLLQDVSVFRLGGGEDQDSRMSVTAGSTTTHGHANIKEATKRLCESFLEVLQRHNSESDVFETIDELIETLNDTLLHMDLAARKLLTSGRERHMHEDEMWLNAERETWKLMRCLYRDRLVTQKMDCEMDDLPLVNSERTIIEHLYGGNGNLREYQHVVDWLEQMALRQNQAHSGHYTHRSVAWENTLHQLIAIGQTAFGSGRELVKSLDPDAPVREHRPLHDLDAEDQARLAKQMFLEIRFGRLEEAQNKCEHCGQAWMAAILEGWRLHHDPNYGNENATLTRHVIEGNPRRDLWKKFAWKMAESQKLNPYTKATIGALCGHLDSMVDVLSNHTWNDMLWAYLKVQIDIRVESEIRSHCIKSYLPMPERYWNGKMSLEQIFDELEAHKNASISLTAKDVDKVIQKFIILDDIPELMRIIDGWLEDTTEGELVLSQQMLRFLSHFVMFVRQIGKPFQEDIGDRIIKRYVEHLILLGEPHLVAFYTATLPPSMQLMMYSNFLETIRGPTAARKRALIEAYNFGLDVPTITVYTVEKCRASEEDSEAPPPTLGELTELDRAKISSLEWLIFYPEQRGQLLWQANALIRYFLARRCIVAAQKTFALVPVDTIERIFTIYGSKDDIPVKAEVSIREYLCHQTYLAAIDGYNSWSQLFFNGKPKAPAPVKITNFTERVTSEHREQSYQKELSLWEQRVEEATRRTCELFYSVLLFPETGWMVDADTNKEKPDEVGDDDEDDDWQNRRVQMEDLRKLCIPEVVLLLHQVHTLTGHHRECMVLANVLSAESRKLYSVFSKHKLAEVLTKIAESSLTLMNDRKDPFVGGAAKK</sequence>
<dbReference type="GO" id="GO:0031965">
    <property type="term" value="C:nuclear membrane"/>
    <property type="evidence" value="ECO:0007669"/>
    <property type="project" value="UniProtKB-SubCell"/>
</dbReference>
<dbReference type="GO" id="GO:0006406">
    <property type="term" value="P:mRNA export from nucleus"/>
    <property type="evidence" value="ECO:0007669"/>
    <property type="project" value="TreeGrafter"/>
</dbReference>
<dbReference type="InterPro" id="IPR007252">
    <property type="entry name" value="Nup84/Nup107"/>
</dbReference>
<keyword evidence="2 9" id="KW-0813">Transport</keyword>
<comment type="subcellular location">
    <subcellularLocation>
        <location evidence="9">Nucleus</location>
        <location evidence="9">Nuclear pore complex</location>
    </subcellularLocation>
    <subcellularLocation>
        <location evidence="9">Nucleus membrane</location>
    </subcellularLocation>
</comment>
<dbReference type="GO" id="GO:0006606">
    <property type="term" value="P:protein import into nucleus"/>
    <property type="evidence" value="ECO:0007669"/>
    <property type="project" value="TreeGrafter"/>
</dbReference>
<comment type="similarity">
    <text evidence="1 9">Belongs to the nucleoporin Nup84/Nup107 family.</text>
</comment>
<keyword evidence="4" id="KW-0653">Protein transport</keyword>
<dbReference type="PANTHER" id="PTHR13003">
    <property type="entry name" value="NUP107-RELATED"/>
    <property type="match status" value="1"/>
</dbReference>
<evidence type="ECO:0000256" key="7">
    <source>
        <dbReference type="ARBA" id="ARBA00023136"/>
    </source>
</evidence>
<evidence type="ECO:0000256" key="6">
    <source>
        <dbReference type="ARBA" id="ARBA00023132"/>
    </source>
</evidence>
<evidence type="ECO:0000313" key="10">
    <source>
        <dbReference type="EnsemblMetazoa" id="AATE016561-PA.1"/>
    </source>
</evidence>
<keyword evidence="8 9" id="KW-0539">Nucleus</keyword>
<dbReference type="FunFam" id="1.10.3450.20:FF:000001">
    <property type="entry name" value="Nuclear pore complex protein"/>
    <property type="match status" value="1"/>
</dbReference>
<dbReference type="EnsemblMetazoa" id="AATE016561-RA">
    <property type="protein sequence ID" value="AATE016561-PA.1"/>
    <property type="gene ID" value="AATE016561"/>
</dbReference>
<keyword evidence="6 9" id="KW-0906">Nuclear pore complex</keyword>
<protein>
    <recommendedName>
        <fullName evidence="9">Nuclear pore complex protein</fullName>
    </recommendedName>
</protein>
<evidence type="ECO:0000256" key="9">
    <source>
        <dbReference type="RuleBase" id="RU365072"/>
    </source>
</evidence>
<evidence type="ECO:0000256" key="1">
    <source>
        <dbReference type="ARBA" id="ARBA00009510"/>
    </source>
</evidence>
<accession>A0A182JEH1</accession>
<keyword evidence="5 9" id="KW-0811">Translocation</keyword>
<dbReference type="GO" id="GO:0017056">
    <property type="term" value="F:structural constituent of nuclear pore"/>
    <property type="evidence" value="ECO:0007669"/>
    <property type="project" value="UniProtKB-UniRule"/>
</dbReference>
<evidence type="ECO:0000256" key="4">
    <source>
        <dbReference type="ARBA" id="ARBA00022927"/>
    </source>
</evidence>
<dbReference type="Gene3D" id="1.20.190.50">
    <property type="match status" value="1"/>
</dbReference>
<dbReference type="VEuPathDB" id="VectorBase:AATE016561"/>
<dbReference type="Gene3D" id="1.10.3450.20">
    <property type="match status" value="1"/>
</dbReference>
<proteinExistence type="inferred from homology"/>
<reference evidence="10" key="1">
    <citation type="submission" date="2022-08" db="UniProtKB">
        <authorList>
            <consortium name="EnsemblMetazoa"/>
        </authorList>
    </citation>
    <scope>IDENTIFICATION</scope>
    <source>
        <strain evidence="10">EBRO</strain>
    </source>
</reference>
<evidence type="ECO:0000256" key="3">
    <source>
        <dbReference type="ARBA" id="ARBA00022816"/>
    </source>
</evidence>
<dbReference type="GO" id="GO:0000973">
    <property type="term" value="P:post-transcriptional tethering of RNA polymerase II gene DNA at nuclear periphery"/>
    <property type="evidence" value="ECO:0007669"/>
    <property type="project" value="TreeGrafter"/>
</dbReference>
<evidence type="ECO:0000256" key="2">
    <source>
        <dbReference type="ARBA" id="ARBA00022448"/>
    </source>
</evidence>
<comment type="function">
    <text evidence="9">Functions as a component of the nuclear pore complex (NPC).</text>
</comment>